<dbReference type="Pfam" id="PF00534">
    <property type="entry name" value="Glycos_transf_1"/>
    <property type="match status" value="1"/>
</dbReference>
<dbReference type="CDD" id="cd03801">
    <property type="entry name" value="GT4_PimA-like"/>
    <property type="match status" value="1"/>
</dbReference>
<organism evidence="2 3">
    <name type="scientific">Persicirhabdus sediminis</name>
    <dbReference type="NCBI Taxonomy" id="454144"/>
    <lineage>
        <taxon>Bacteria</taxon>
        <taxon>Pseudomonadati</taxon>
        <taxon>Verrucomicrobiota</taxon>
        <taxon>Verrucomicrobiia</taxon>
        <taxon>Verrucomicrobiales</taxon>
        <taxon>Verrucomicrobiaceae</taxon>
        <taxon>Persicirhabdus</taxon>
    </lineage>
</organism>
<dbReference type="EMBL" id="JAENIM010000047">
    <property type="protein sequence ID" value="MBK1792774.1"/>
    <property type="molecule type" value="Genomic_DNA"/>
</dbReference>
<sequence length="344" mass="38453">MLKVGFIGHSLGVHEKRFLRGFDSLGIPAIFYSFSELLESPNLLRHHYELGKFNILMGGPLTHYEQLTKALQDVPFIAISYAYDVLYTAKDNAEVQRGIRKLLKNADGVLVDCDAVKTAIKEMAGDQVKVHSMVWGLEKCSSNHKLRAELKSLLLQEKERGSKIVVCVRNFTAVHGCEVVLRAFHLALAKNPKMHLVLTGAGELSEQMYSLAEEFDIMHKVSFIGNIEEPLLVPLLECCDVYMSSSLVDGTSISLLQALEAGLPVILSAVGGNVEWVNRITGGYLFDCGDVNGAAEQLLLCSESNDCYRYDRRVVMSEYADWSENMRKFVQFCDDLKLSKKSFK</sequence>
<proteinExistence type="predicted"/>
<comment type="caution">
    <text evidence="2">The sequence shown here is derived from an EMBL/GenBank/DDBJ whole genome shotgun (WGS) entry which is preliminary data.</text>
</comment>
<dbReference type="AlphaFoldDB" id="A0A8J7MF17"/>
<dbReference type="PANTHER" id="PTHR45947:SF3">
    <property type="entry name" value="SULFOQUINOVOSYL TRANSFERASE SQD2"/>
    <property type="match status" value="1"/>
</dbReference>
<evidence type="ECO:0000259" key="1">
    <source>
        <dbReference type="Pfam" id="PF00534"/>
    </source>
</evidence>
<dbReference type="InterPro" id="IPR050194">
    <property type="entry name" value="Glycosyltransferase_grp1"/>
</dbReference>
<evidence type="ECO:0000313" key="2">
    <source>
        <dbReference type="EMBL" id="MBK1792774.1"/>
    </source>
</evidence>
<dbReference type="InterPro" id="IPR001296">
    <property type="entry name" value="Glyco_trans_1"/>
</dbReference>
<dbReference type="PANTHER" id="PTHR45947">
    <property type="entry name" value="SULFOQUINOVOSYL TRANSFERASE SQD2"/>
    <property type="match status" value="1"/>
</dbReference>
<gene>
    <name evidence="2" type="ORF">JIN82_16540</name>
</gene>
<dbReference type="GO" id="GO:0016757">
    <property type="term" value="F:glycosyltransferase activity"/>
    <property type="evidence" value="ECO:0007669"/>
    <property type="project" value="InterPro"/>
</dbReference>
<feature type="domain" description="Glycosyl transferase family 1" evidence="1">
    <location>
        <begin position="158"/>
        <end position="319"/>
    </location>
</feature>
<protein>
    <submittedName>
        <fullName evidence="2">Glycosyltransferase family 4 protein</fullName>
    </submittedName>
</protein>
<reference evidence="2" key="1">
    <citation type="submission" date="2021-01" db="EMBL/GenBank/DDBJ databases">
        <title>Modified the classification status of verrucomicrobia.</title>
        <authorList>
            <person name="Feng X."/>
        </authorList>
    </citation>
    <scope>NUCLEOTIDE SEQUENCE</scope>
    <source>
        <strain evidence="2">_KCTC 22039</strain>
    </source>
</reference>
<name>A0A8J7MF17_9BACT</name>
<dbReference type="Gene3D" id="3.40.50.2000">
    <property type="entry name" value="Glycogen Phosphorylase B"/>
    <property type="match status" value="2"/>
</dbReference>
<accession>A0A8J7MF17</accession>
<dbReference type="Proteomes" id="UP000624703">
    <property type="component" value="Unassembled WGS sequence"/>
</dbReference>
<keyword evidence="3" id="KW-1185">Reference proteome</keyword>
<dbReference type="RefSeq" id="WP_200312783.1">
    <property type="nucleotide sequence ID" value="NZ_JAENIM010000047.1"/>
</dbReference>
<evidence type="ECO:0000313" key="3">
    <source>
        <dbReference type="Proteomes" id="UP000624703"/>
    </source>
</evidence>
<dbReference type="SUPFAM" id="SSF53756">
    <property type="entry name" value="UDP-Glycosyltransferase/glycogen phosphorylase"/>
    <property type="match status" value="1"/>
</dbReference>